<proteinExistence type="predicted"/>
<evidence type="ECO:0000313" key="2">
    <source>
        <dbReference type="Proteomes" id="UP000287910"/>
    </source>
</evidence>
<dbReference type="AlphaFoldDB" id="A0A432LID1"/>
<protein>
    <submittedName>
        <fullName evidence="1">Geranylgeranyl pyrophosphate synthase</fullName>
    </submittedName>
</protein>
<keyword evidence="2" id="KW-1185">Reference proteome</keyword>
<organism evidence="1 2">
    <name type="scientific">Lysinibacillus antri</name>
    <dbReference type="NCBI Taxonomy" id="2498145"/>
    <lineage>
        <taxon>Bacteria</taxon>
        <taxon>Bacillati</taxon>
        <taxon>Bacillota</taxon>
        <taxon>Bacilli</taxon>
        <taxon>Bacillales</taxon>
        <taxon>Bacillaceae</taxon>
        <taxon>Lysinibacillus</taxon>
    </lineage>
</organism>
<dbReference type="EMBL" id="RYYR01000001">
    <property type="protein sequence ID" value="RUL57062.1"/>
    <property type="molecule type" value="Genomic_DNA"/>
</dbReference>
<accession>A0A432LID1</accession>
<comment type="caution">
    <text evidence="1">The sequence shown here is derived from an EMBL/GenBank/DDBJ whole genome shotgun (WGS) entry which is preliminary data.</text>
</comment>
<dbReference type="Proteomes" id="UP000287910">
    <property type="component" value="Unassembled WGS sequence"/>
</dbReference>
<evidence type="ECO:0000313" key="1">
    <source>
        <dbReference type="EMBL" id="RUL57062.1"/>
    </source>
</evidence>
<gene>
    <name evidence="1" type="ORF">EK386_01185</name>
</gene>
<reference evidence="1 2" key="1">
    <citation type="submission" date="2018-12" db="EMBL/GenBank/DDBJ databases">
        <title>Lysinibacillus antri sp. nov., isolated from a cave soil.</title>
        <authorList>
            <person name="Narsing Rao M.P."/>
            <person name="Zhang H."/>
            <person name="Dong Z.-Y."/>
            <person name="Niu X.-K."/>
            <person name="Zhang K."/>
            <person name="Fang B.-Z."/>
            <person name="Kang Y.-Q."/>
            <person name="Xiao M."/>
            <person name="Li W.-J."/>
        </authorList>
    </citation>
    <scope>NUCLEOTIDE SEQUENCE [LARGE SCALE GENOMIC DNA]</scope>
    <source>
        <strain evidence="1 2">SYSU K30002</strain>
    </source>
</reference>
<sequence length="107" mass="12440">MSKGRVNIPEWFELDELSVINTIVSKENETYGTLIASDNFEQNKPYKPTVRLYLIRLNNNLFEIEKEIGSFSFETKIEATEFSTNFPHYSAVDLVHNIHNKQVKMAL</sequence>
<name>A0A432LID1_9BACI</name>
<dbReference type="RefSeq" id="WP_126657176.1">
    <property type="nucleotide sequence ID" value="NZ_RYYR01000001.1"/>
</dbReference>